<dbReference type="SUPFAM" id="SSF51735">
    <property type="entry name" value="NAD(P)-binding Rossmann-fold domains"/>
    <property type="match status" value="1"/>
</dbReference>
<dbReference type="Gene3D" id="3.40.50.720">
    <property type="entry name" value="NAD(P)-binding Rossmann-like Domain"/>
    <property type="match status" value="1"/>
</dbReference>
<dbReference type="GO" id="GO:0019354">
    <property type="term" value="P:siroheme biosynthetic process"/>
    <property type="evidence" value="ECO:0007669"/>
    <property type="project" value="UniProtKB-UniPathway"/>
</dbReference>
<dbReference type="SUPFAM" id="SSF75615">
    <property type="entry name" value="Siroheme synthase middle domains-like"/>
    <property type="match status" value="1"/>
</dbReference>
<reference evidence="7 8" key="1">
    <citation type="submission" date="2020-06" db="EMBL/GenBank/DDBJ databases">
        <title>Methanofollis fontis sp. nov., a methanogen isolated from marine sediments near a cold seep at Four-Way Closure Ridge offshore southwestern Taiwan.</title>
        <authorList>
            <person name="Chen S.-C."/>
            <person name="Teng N.-H."/>
            <person name="Lin Y.-S."/>
            <person name="Lai M.-C."/>
            <person name="Chen H.-H."/>
            <person name="Wang C.-C."/>
        </authorList>
    </citation>
    <scope>NUCLEOTIDE SEQUENCE [LARGE SCALE GENOMIC DNA]</scope>
    <source>
        <strain evidence="7 8">DSM 2702</strain>
    </source>
</reference>
<dbReference type="InterPro" id="IPR036291">
    <property type="entry name" value="NAD(P)-bd_dom_sf"/>
</dbReference>
<protein>
    <recommendedName>
        <fullName evidence="2">precorrin-2 dehydrogenase</fullName>
        <ecNumber evidence="2">1.3.1.76</ecNumber>
    </recommendedName>
</protein>
<dbReference type="InterPro" id="IPR006367">
    <property type="entry name" value="Sirohaem_synthase_N"/>
</dbReference>
<accession>A0A7K4HLV2</accession>
<organism evidence="7 8">
    <name type="scientific">Methanofollis tationis</name>
    <dbReference type="NCBI Taxonomy" id="81417"/>
    <lineage>
        <taxon>Archaea</taxon>
        <taxon>Methanobacteriati</taxon>
        <taxon>Methanobacteriota</taxon>
        <taxon>Stenosarchaea group</taxon>
        <taxon>Methanomicrobia</taxon>
        <taxon>Methanomicrobiales</taxon>
        <taxon>Methanomicrobiaceae</taxon>
        <taxon>Methanofollis</taxon>
    </lineage>
</organism>
<keyword evidence="3" id="KW-0560">Oxidoreductase</keyword>
<name>A0A7K4HLV2_9EURY</name>
<dbReference type="GO" id="GO:0043115">
    <property type="term" value="F:precorrin-2 dehydrogenase activity"/>
    <property type="evidence" value="ECO:0007669"/>
    <property type="project" value="UniProtKB-EC"/>
</dbReference>
<dbReference type="Gene3D" id="3.30.160.110">
    <property type="entry name" value="Siroheme synthase, domain 2"/>
    <property type="match status" value="1"/>
</dbReference>
<dbReference type="InterPro" id="IPR028161">
    <property type="entry name" value="Met8-like"/>
</dbReference>
<evidence type="ECO:0000256" key="5">
    <source>
        <dbReference type="ARBA" id="ARBA00023244"/>
    </source>
</evidence>
<dbReference type="EMBL" id="JABXWR010000001">
    <property type="protein sequence ID" value="NVO66142.1"/>
    <property type="molecule type" value="Genomic_DNA"/>
</dbReference>
<dbReference type="AlphaFoldDB" id="A0A7K4HLV2"/>
<dbReference type="EC" id="1.3.1.76" evidence="2"/>
<gene>
    <name evidence="7" type="ORF">HWN36_02160</name>
</gene>
<keyword evidence="8" id="KW-1185">Reference proteome</keyword>
<evidence type="ECO:0000256" key="3">
    <source>
        <dbReference type="ARBA" id="ARBA00023002"/>
    </source>
</evidence>
<keyword evidence="4" id="KW-0520">NAD</keyword>
<dbReference type="NCBIfam" id="TIGR01470">
    <property type="entry name" value="cysG_Nterm"/>
    <property type="match status" value="1"/>
</dbReference>
<dbReference type="PANTHER" id="PTHR35330:SF1">
    <property type="entry name" value="SIROHEME BIOSYNTHESIS PROTEIN MET8"/>
    <property type="match status" value="1"/>
</dbReference>
<comment type="caution">
    <text evidence="7">The sequence shown here is derived from an EMBL/GenBank/DDBJ whole genome shotgun (WGS) entry which is preliminary data.</text>
</comment>
<dbReference type="OrthoDB" id="10510at2157"/>
<keyword evidence="5" id="KW-0627">Porphyrin biosynthesis</keyword>
<dbReference type="GO" id="GO:0004325">
    <property type="term" value="F:ferrochelatase activity"/>
    <property type="evidence" value="ECO:0007669"/>
    <property type="project" value="InterPro"/>
</dbReference>
<sequence length="213" mass="23295">MIPLMIDLAARHVVIFGGGAVGARKAAFFSGEARVTVISRSFLPALLRPGIERIEAECAGMDEAGLNHLIRDAFLVVAATSDPGLNDRIGRAARSAGALFNNADGEAGDVLIPSVIRGERYLVALSTGGASPAVPRFLREHLEERFPHLDTMIGVQARLREDLKECIGSQEERQRILRAVLRDPEAWAWLSSGEEGAYQRIWERYISGKDTPY</sequence>
<comment type="pathway">
    <text evidence="1">Porphyrin-containing compound metabolism; siroheme biosynthesis; sirohydrochlorin from precorrin-2: step 1/1.</text>
</comment>
<evidence type="ECO:0000256" key="4">
    <source>
        <dbReference type="ARBA" id="ARBA00023027"/>
    </source>
</evidence>
<dbReference type="RefSeq" id="WP_176787824.1">
    <property type="nucleotide sequence ID" value="NZ_JABXWR010000001.1"/>
</dbReference>
<dbReference type="Proteomes" id="UP000570823">
    <property type="component" value="Unassembled WGS sequence"/>
</dbReference>
<evidence type="ECO:0000313" key="7">
    <source>
        <dbReference type="EMBL" id="NVO66142.1"/>
    </source>
</evidence>
<dbReference type="PANTHER" id="PTHR35330">
    <property type="entry name" value="SIROHEME BIOSYNTHESIS PROTEIN MET8"/>
    <property type="match status" value="1"/>
</dbReference>
<evidence type="ECO:0000256" key="2">
    <source>
        <dbReference type="ARBA" id="ARBA00012400"/>
    </source>
</evidence>
<dbReference type="UniPathway" id="UPA00262">
    <property type="reaction ID" value="UER00222"/>
</dbReference>
<evidence type="ECO:0000256" key="1">
    <source>
        <dbReference type="ARBA" id="ARBA00005010"/>
    </source>
</evidence>
<dbReference type="Pfam" id="PF13241">
    <property type="entry name" value="NAD_binding_7"/>
    <property type="match status" value="1"/>
</dbReference>
<proteinExistence type="predicted"/>
<evidence type="ECO:0000256" key="6">
    <source>
        <dbReference type="ARBA" id="ARBA00047561"/>
    </source>
</evidence>
<evidence type="ECO:0000313" key="8">
    <source>
        <dbReference type="Proteomes" id="UP000570823"/>
    </source>
</evidence>
<comment type="catalytic activity">
    <reaction evidence="6">
        <text>precorrin-2 + NAD(+) = sirohydrochlorin + NADH + 2 H(+)</text>
        <dbReference type="Rhea" id="RHEA:15613"/>
        <dbReference type="ChEBI" id="CHEBI:15378"/>
        <dbReference type="ChEBI" id="CHEBI:57540"/>
        <dbReference type="ChEBI" id="CHEBI:57945"/>
        <dbReference type="ChEBI" id="CHEBI:58351"/>
        <dbReference type="ChEBI" id="CHEBI:58827"/>
        <dbReference type="EC" id="1.3.1.76"/>
    </reaction>
</comment>